<dbReference type="EC" id="2.5.1.18" evidence="5"/>
<evidence type="ECO:0000256" key="13">
    <source>
        <dbReference type="ARBA" id="ARBA00023136"/>
    </source>
</evidence>
<keyword evidence="13 17" id="KW-0472">Membrane</keyword>
<organism evidence="18 19">
    <name type="scientific">Cryptolaemus montrouzieri</name>
    <dbReference type="NCBI Taxonomy" id="559131"/>
    <lineage>
        <taxon>Eukaryota</taxon>
        <taxon>Metazoa</taxon>
        <taxon>Ecdysozoa</taxon>
        <taxon>Arthropoda</taxon>
        <taxon>Hexapoda</taxon>
        <taxon>Insecta</taxon>
        <taxon>Pterygota</taxon>
        <taxon>Neoptera</taxon>
        <taxon>Endopterygota</taxon>
        <taxon>Coleoptera</taxon>
        <taxon>Polyphaga</taxon>
        <taxon>Cucujiformia</taxon>
        <taxon>Coccinelloidea</taxon>
        <taxon>Coccinellidae</taxon>
        <taxon>Scymninae</taxon>
        <taxon>Scymnini</taxon>
        <taxon>Cryptolaemus</taxon>
    </lineage>
</organism>
<accession>A0ABD2PCX6</accession>
<keyword evidence="9" id="KW-0256">Endoplasmic reticulum</keyword>
<dbReference type="SUPFAM" id="SSF161084">
    <property type="entry name" value="MAPEG domain-like"/>
    <property type="match status" value="1"/>
</dbReference>
<keyword evidence="7 17" id="KW-0812">Transmembrane</keyword>
<keyword evidence="10 17" id="KW-1133">Transmembrane helix</keyword>
<dbReference type="InterPro" id="IPR023352">
    <property type="entry name" value="MAPEG-like_dom_sf"/>
</dbReference>
<name>A0ABD2PCX6_9CUCU</name>
<dbReference type="PANTHER" id="PTHR10689">
    <property type="entry name" value="MICROSOMAL GLUTATHIONE S-TRANSFERASE 1"/>
    <property type="match status" value="1"/>
</dbReference>
<evidence type="ECO:0000256" key="5">
    <source>
        <dbReference type="ARBA" id="ARBA00012452"/>
    </source>
</evidence>
<dbReference type="Proteomes" id="UP001516400">
    <property type="component" value="Unassembled WGS sequence"/>
</dbReference>
<dbReference type="GO" id="GO:0005789">
    <property type="term" value="C:endoplasmic reticulum membrane"/>
    <property type="evidence" value="ECO:0007669"/>
    <property type="project" value="UniProtKB-SubCell"/>
</dbReference>
<keyword evidence="6" id="KW-0808">Transferase</keyword>
<gene>
    <name evidence="18" type="ORF">HHI36_003274</name>
</gene>
<keyword evidence="11" id="KW-0007">Acetylation</keyword>
<evidence type="ECO:0000256" key="8">
    <source>
        <dbReference type="ARBA" id="ARBA00022787"/>
    </source>
</evidence>
<comment type="similarity">
    <text evidence="4">Belongs to the MAPEG family.</text>
</comment>
<evidence type="ECO:0000256" key="3">
    <source>
        <dbReference type="ARBA" id="ARBA00004477"/>
    </source>
</evidence>
<evidence type="ECO:0000256" key="12">
    <source>
        <dbReference type="ARBA" id="ARBA00023128"/>
    </source>
</evidence>
<evidence type="ECO:0000256" key="6">
    <source>
        <dbReference type="ARBA" id="ARBA00022679"/>
    </source>
</evidence>
<keyword evidence="12" id="KW-0496">Mitochondrion</keyword>
<feature type="transmembrane region" description="Helical" evidence="17">
    <location>
        <begin position="79"/>
        <end position="99"/>
    </location>
</feature>
<evidence type="ECO:0000256" key="11">
    <source>
        <dbReference type="ARBA" id="ARBA00022990"/>
    </source>
</evidence>
<proteinExistence type="inferred from homology"/>
<evidence type="ECO:0000256" key="14">
    <source>
        <dbReference type="ARBA" id="ARBA00038540"/>
    </source>
</evidence>
<dbReference type="GO" id="GO:0005741">
    <property type="term" value="C:mitochondrial outer membrane"/>
    <property type="evidence" value="ECO:0007669"/>
    <property type="project" value="UniProtKB-SubCell"/>
</dbReference>
<feature type="transmembrane region" description="Helical" evidence="17">
    <location>
        <begin position="17"/>
        <end position="37"/>
    </location>
</feature>
<dbReference type="PANTHER" id="PTHR10689:SF6">
    <property type="entry name" value="MICROSOMAL GLUTATHIONE S-TRANSFERASE 1"/>
    <property type="match status" value="1"/>
</dbReference>
<dbReference type="Pfam" id="PF01124">
    <property type="entry name" value="MAPEG"/>
    <property type="match status" value="1"/>
</dbReference>
<evidence type="ECO:0000313" key="18">
    <source>
        <dbReference type="EMBL" id="KAL3288826.1"/>
    </source>
</evidence>
<dbReference type="InterPro" id="IPR001129">
    <property type="entry name" value="Membr-assoc_MAPEG"/>
</dbReference>
<evidence type="ECO:0000256" key="15">
    <source>
        <dbReference type="ARBA" id="ARBA00039397"/>
    </source>
</evidence>
<keyword evidence="19" id="KW-1185">Reference proteome</keyword>
<evidence type="ECO:0000256" key="1">
    <source>
        <dbReference type="ARBA" id="ARBA00003701"/>
    </source>
</evidence>
<comment type="caution">
    <text evidence="18">The sequence shown here is derived from an EMBL/GenBank/DDBJ whole genome shotgun (WGS) entry which is preliminary data.</text>
</comment>
<comment type="function">
    <text evidence="1">Conjugation of reduced glutathione to a wide number of exogenous and endogenous hydrophobic electrophiles.</text>
</comment>
<feature type="transmembrane region" description="Helical" evidence="17">
    <location>
        <begin position="129"/>
        <end position="150"/>
    </location>
</feature>
<dbReference type="InterPro" id="IPR040162">
    <property type="entry name" value="MGST1-like"/>
</dbReference>
<comment type="subcellular location">
    <subcellularLocation>
        <location evidence="3">Endoplasmic reticulum membrane</location>
        <topology evidence="3">Multi-pass membrane protein</topology>
    </subcellularLocation>
    <subcellularLocation>
        <location evidence="2">Mitochondrion outer membrane</location>
    </subcellularLocation>
</comment>
<protein>
    <recommendedName>
        <fullName evidence="15">Microsomal glutathione S-transferase 1</fullName>
        <ecNumber evidence="5">2.5.1.18</ecNumber>
    </recommendedName>
</protein>
<evidence type="ECO:0000256" key="2">
    <source>
        <dbReference type="ARBA" id="ARBA00004294"/>
    </source>
</evidence>
<dbReference type="EMBL" id="JABFTP020000185">
    <property type="protein sequence ID" value="KAL3288826.1"/>
    <property type="molecule type" value="Genomic_DNA"/>
</dbReference>
<evidence type="ECO:0000256" key="10">
    <source>
        <dbReference type="ARBA" id="ARBA00022989"/>
    </source>
</evidence>
<evidence type="ECO:0000256" key="7">
    <source>
        <dbReference type="ARBA" id="ARBA00022692"/>
    </source>
</evidence>
<reference evidence="18 19" key="1">
    <citation type="journal article" date="2021" name="BMC Biol.">
        <title>Horizontally acquired antibacterial genes associated with adaptive radiation of ladybird beetles.</title>
        <authorList>
            <person name="Li H.S."/>
            <person name="Tang X.F."/>
            <person name="Huang Y.H."/>
            <person name="Xu Z.Y."/>
            <person name="Chen M.L."/>
            <person name="Du X.Y."/>
            <person name="Qiu B.Y."/>
            <person name="Chen P.T."/>
            <person name="Zhang W."/>
            <person name="Slipinski A."/>
            <person name="Escalona H.E."/>
            <person name="Waterhouse R.M."/>
            <person name="Zwick A."/>
            <person name="Pang H."/>
        </authorList>
    </citation>
    <scope>NUCLEOTIDE SEQUENCE [LARGE SCALE GENOMIC DNA]</scope>
    <source>
        <strain evidence="18">SYSU2018</strain>
    </source>
</reference>
<sequence>MSHFLQSLSEDALFRSYSFYCSILVIKMMFMSSFTGFKRITFKSFISPEDAAFHGTKVSTPTENVERVRRAHLNDVENIPLFFVTAFAFCLTNPSLSWANFLFKAYTIARIVHTVVYAIIPIPQPARLICWLISYNITGFMALNSILYFLS</sequence>
<evidence type="ECO:0000313" key="19">
    <source>
        <dbReference type="Proteomes" id="UP001516400"/>
    </source>
</evidence>
<evidence type="ECO:0000256" key="9">
    <source>
        <dbReference type="ARBA" id="ARBA00022824"/>
    </source>
</evidence>
<evidence type="ECO:0000256" key="4">
    <source>
        <dbReference type="ARBA" id="ARBA00010459"/>
    </source>
</evidence>
<evidence type="ECO:0000256" key="16">
    <source>
        <dbReference type="ARBA" id="ARBA00049385"/>
    </source>
</evidence>
<dbReference type="AlphaFoldDB" id="A0ABD2PCX6"/>
<evidence type="ECO:0000256" key="17">
    <source>
        <dbReference type="SAM" id="Phobius"/>
    </source>
</evidence>
<keyword evidence="8" id="KW-1000">Mitochondrion outer membrane</keyword>
<dbReference type="GO" id="GO:0004364">
    <property type="term" value="F:glutathione transferase activity"/>
    <property type="evidence" value="ECO:0007669"/>
    <property type="project" value="UniProtKB-EC"/>
</dbReference>
<dbReference type="Gene3D" id="1.20.120.550">
    <property type="entry name" value="Membrane associated eicosanoid/glutathione metabolism-like domain"/>
    <property type="match status" value="1"/>
</dbReference>
<comment type="subunit">
    <text evidence="14">Homotrimer; The trimer binds only one molecule of glutathione.</text>
</comment>
<comment type="catalytic activity">
    <reaction evidence="16">
        <text>RX + glutathione = an S-substituted glutathione + a halide anion + H(+)</text>
        <dbReference type="Rhea" id="RHEA:16437"/>
        <dbReference type="ChEBI" id="CHEBI:15378"/>
        <dbReference type="ChEBI" id="CHEBI:16042"/>
        <dbReference type="ChEBI" id="CHEBI:17792"/>
        <dbReference type="ChEBI" id="CHEBI:57925"/>
        <dbReference type="ChEBI" id="CHEBI:90779"/>
        <dbReference type="EC" id="2.5.1.18"/>
    </reaction>
    <physiologicalReaction direction="left-to-right" evidence="16">
        <dbReference type="Rhea" id="RHEA:16438"/>
    </physiologicalReaction>
</comment>
<dbReference type="FunFam" id="1.20.120.550:FF:000002">
    <property type="entry name" value="Microsomal glutathione S-transferase 1"/>
    <property type="match status" value="1"/>
</dbReference>